<comment type="caution">
    <text evidence="2">The sequence shown here is derived from an EMBL/GenBank/DDBJ whole genome shotgun (WGS) entry which is preliminary data.</text>
</comment>
<dbReference type="Proteomes" id="UP000029223">
    <property type="component" value="Unassembled WGS sequence"/>
</dbReference>
<evidence type="ECO:0000259" key="1">
    <source>
        <dbReference type="Pfam" id="PF05170"/>
    </source>
</evidence>
<evidence type="ECO:0000313" key="2">
    <source>
        <dbReference type="EMBL" id="GAL26372.1"/>
    </source>
</evidence>
<protein>
    <submittedName>
        <fullName evidence="2">AsmA family protein</fullName>
    </submittedName>
</protein>
<proteinExistence type="predicted"/>
<feature type="domain" description="AsmA" evidence="1">
    <location>
        <begin position="4"/>
        <end position="359"/>
    </location>
</feature>
<dbReference type="InterPro" id="IPR007844">
    <property type="entry name" value="AsmA"/>
</dbReference>
<organism evidence="2 3">
    <name type="scientific">Vibrio variabilis</name>
    <dbReference type="NCBI Taxonomy" id="990271"/>
    <lineage>
        <taxon>Bacteria</taxon>
        <taxon>Pseudomonadati</taxon>
        <taxon>Pseudomonadota</taxon>
        <taxon>Gammaproteobacteria</taxon>
        <taxon>Vibrionales</taxon>
        <taxon>Vibrionaceae</taxon>
        <taxon>Vibrio</taxon>
    </lineage>
</organism>
<reference evidence="3" key="2">
    <citation type="submission" date="2014-09" db="EMBL/GenBank/DDBJ databases">
        <authorList>
            <consortium name="NBRP consortium"/>
            <person name="Sawabe T."/>
            <person name="Meirelles P."/>
            <person name="Nakanishi M."/>
            <person name="Sayaka M."/>
            <person name="Hattori M."/>
            <person name="Ohkuma M."/>
        </authorList>
    </citation>
    <scope>NUCLEOTIDE SEQUENCE [LARGE SCALE GENOMIC DNA]</scope>
    <source>
        <strain evidence="3">JCM 19239</strain>
    </source>
</reference>
<keyword evidence="3" id="KW-1185">Reference proteome</keyword>
<gene>
    <name evidence="2" type="ORF">JCM19239_279</name>
</gene>
<dbReference type="Pfam" id="PF05170">
    <property type="entry name" value="AsmA"/>
    <property type="match status" value="1"/>
</dbReference>
<accession>A0ABQ0JC76</accession>
<evidence type="ECO:0000313" key="3">
    <source>
        <dbReference type="Proteomes" id="UP000029223"/>
    </source>
</evidence>
<name>A0ABQ0JC76_9VIBR</name>
<sequence length="363" mass="40669">MVRKIVALFVAVLALGLLTILIVFGLLHTQYAKPMVIYTLDKGLGIHVKSESIQYHYPNQVTFQNARFELPDQQPVEVAELSVWLSTQLSTKQPIAIHELLIDGASLSASQTPSVTQLKQWQIENIALDHIDYSHGEMIINDLRLQLTGIELGDSVITSKGNVQLQASQFYYQGSSLRNLLVDGELDGDNSKILGASFTWNKSSISTQAQIQNGRWSLVNTTIDRLDLDATAQDDPLLSILKKHVGHINSLDILNSTLSNNDMTVDNISASLENIDLDKSLWKQSEAYISVDADQLIWRGFEFIEPTLEVYANEERIEVADLDTQLEQGRIQLSGYVKLNEIKLDKLEVDGVKYIQEGDKLLY</sequence>
<dbReference type="EMBL" id="BBMS01000018">
    <property type="protein sequence ID" value="GAL26372.1"/>
    <property type="molecule type" value="Genomic_DNA"/>
</dbReference>
<reference evidence="3" key="1">
    <citation type="submission" date="2014-09" db="EMBL/GenBank/DDBJ databases">
        <title>Vibrio variabilis JCM 19239. (C206) whole genome shotgun sequence.</title>
        <authorList>
            <person name="Sawabe T."/>
            <person name="Meirelles P."/>
            <person name="Nakanishi M."/>
            <person name="Sayaka M."/>
            <person name="Hattori M."/>
            <person name="Ohkuma M."/>
        </authorList>
    </citation>
    <scope>NUCLEOTIDE SEQUENCE [LARGE SCALE GENOMIC DNA]</scope>
    <source>
        <strain evidence="3">JCM 19239</strain>
    </source>
</reference>